<dbReference type="InterPro" id="IPR045220">
    <property type="entry name" value="FRHB/FDHB/HCAR-like"/>
</dbReference>
<evidence type="ECO:0000313" key="4">
    <source>
        <dbReference type="Proteomes" id="UP000198723"/>
    </source>
</evidence>
<reference evidence="3 4" key="1">
    <citation type="submission" date="2016-08" db="EMBL/GenBank/DDBJ databases">
        <authorList>
            <person name="Seilhamer J.J."/>
        </authorList>
    </citation>
    <scope>NUCLEOTIDE SEQUENCE [LARGE SCALE GENOMIC DNA]</scope>
    <source>
        <strain evidence="3 4">HBR26</strain>
    </source>
</reference>
<dbReference type="Proteomes" id="UP000198723">
    <property type="component" value="Unassembled WGS sequence"/>
</dbReference>
<proteinExistence type="predicted"/>
<evidence type="ECO:0000259" key="1">
    <source>
        <dbReference type="Pfam" id="PF04422"/>
    </source>
</evidence>
<dbReference type="GO" id="GO:0052592">
    <property type="term" value="F:oxidoreductase activity, acting on CH or CH2 groups, with an iron-sulfur protein as acceptor"/>
    <property type="evidence" value="ECO:0007669"/>
    <property type="project" value="TreeGrafter"/>
</dbReference>
<evidence type="ECO:0000313" key="3">
    <source>
        <dbReference type="EMBL" id="SCB57471.1"/>
    </source>
</evidence>
<dbReference type="PANTHER" id="PTHR31332">
    <property type="entry name" value="7-HYDROXYMETHYL CHLOROPHYLL A REDUCTASE, CHLOROPLASTIC"/>
    <property type="match status" value="1"/>
</dbReference>
<organism evidence="3 4">
    <name type="scientific">Rhizobium aethiopicum</name>
    <dbReference type="NCBI Taxonomy" id="1138170"/>
    <lineage>
        <taxon>Bacteria</taxon>
        <taxon>Pseudomonadati</taxon>
        <taxon>Pseudomonadota</taxon>
        <taxon>Alphaproteobacteria</taxon>
        <taxon>Hyphomicrobiales</taxon>
        <taxon>Rhizobiaceae</taxon>
        <taxon>Rhizobium/Agrobacterium group</taxon>
        <taxon>Rhizobium</taxon>
    </lineage>
</organism>
<accession>A0A1C3XYZ4</accession>
<dbReference type="InterPro" id="IPR007516">
    <property type="entry name" value="Co_F420_Hydgase/DH_bsu_N"/>
</dbReference>
<sequence length="476" mass="53189">MPCNSSRQQNRLAPGIAPKDIAGAGLCIGCGSCVARSSRPDVRMELDRYGQMKPGGPRTWLRGRDEEFARICPFSPVARDEDELAAEYFSRAKKQDPLLGRFEAAFVGHVEEGEYRSNGSSGGMVTWVAAELLRLGLVDCVAHVKESDDPQLEGRLFHYSLSRNLQELQAGAKSRYYPVELSGVLQSIRETPGRYAVVGIPCFIKAVRLACADDPILNERIAVTLGLFCGHMKSARMAESFAWQMGQDIRQVKRLDYRKKAQDRPANWYRAQLTLTNGETCAQDWWHLVDGDWGAGFFQNPACNFCDDVVAETADIAFGDAWKEPYSSDGRGTNVVIVRSKALLDAIQAGIEEKRIALSYVDSDFVVATQAAGFRQRREGLSFRLTWPHMGMRPRKRVSAGSHRLSRQRMAVYVMRYWISFWSHRVFSLADILHCPQLYILWARAALACYQGVAYSRGPIGRIVQSLGLAGSEGRT</sequence>
<dbReference type="Pfam" id="PF04432">
    <property type="entry name" value="FrhB_FdhB_C"/>
    <property type="match status" value="1"/>
</dbReference>
<feature type="domain" description="Coenzyme F420 hydrogenase/dehydrogenase beta subunit N-terminal" evidence="1">
    <location>
        <begin position="106"/>
        <end position="185"/>
    </location>
</feature>
<gene>
    <name evidence="3" type="ORF">GA0061105_102463</name>
</gene>
<dbReference type="Pfam" id="PF04422">
    <property type="entry name" value="FrhB_FdhB_N"/>
    <property type="match status" value="1"/>
</dbReference>
<evidence type="ECO:0000259" key="2">
    <source>
        <dbReference type="Pfam" id="PF04432"/>
    </source>
</evidence>
<feature type="domain" description="Coenzyme F420 hydrogenase/dehydrogenase beta subunit C-terminal" evidence="2">
    <location>
        <begin position="194"/>
        <end position="362"/>
    </location>
</feature>
<dbReference type="STRING" id="1138170.GA0061105_102463"/>
<dbReference type="EMBL" id="FMAJ01000002">
    <property type="protein sequence ID" value="SCB57471.1"/>
    <property type="molecule type" value="Genomic_DNA"/>
</dbReference>
<dbReference type="AlphaFoldDB" id="A0A1C3XYZ4"/>
<dbReference type="InterPro" id="IPR007525">
    <property type="entry name" value="FrhB_FdhB_C"/>
</dbReference>
<protein>
    <submittedName>
        <fullName evidence="3">Coenzyme F420-reducing hydrogenase, beta subunit</fullName>
    </submittedName>
</protein>
<dbReference type="PANTHER" id="PTHR31332:SF0">
    <property type="entry name" value="7-HYDROXYMETHYL CHLOROPHYLL A REDUCTASE, CHLOROPLASTIC"/>
    <property type="match status" value="1"/>
</dbReference>
<name>A0A1C3XYZ4_9HYPH</name>